<comment type="caution">
    <text evidence="1">The sequence shown here is derived from an EMBL/GenBank/DDBJ whole genome shotgun (WGS) entry which is preliminary data.</text>
</comment>
<evidence type="ECO:0000313" key="2">
    <source>
        <dbReference type="Proteomes" id="UP000194903"/>
    </source>
</evidence>
<dbReference type="Proteomes" id="UP000194903">
    <property type="component" value="Unassembled WGS sequence"/>
</dbReference>
<dbReference type="EMBL" id="NHOC01000009">
    <property type="protein sequence ID" value="OUM19953.1"/>
    <property type="molecule type" value="Genomic_DNA"/>
</dbReference>
<sequence>MVQRPAVVPASPEHQSFSNTCFFADTSTEIIAFLSVSVKHRGGKTGERCRGKRAACRLTAKK</sequence>
<proteinExistence type="predicted"/>
<accession>A0A252F2C9</accession>
<evidence type="ECO:0000313" key="1">
    <source>
        <dbReference type="EMBL" id="OUM19953.1"/>
    </source>
</evidence>
<protein>
    <submittedName>
        <fullName evidence="1">Uncharacterized protein</fullName>
    </submittedName>
</protein>
<keyword evidence="2" id="KW-1185">Reference proteome</keyword>
<dbReference type="AlphaFoldDB" id="A0A252F2C9"/>
<name>A0A252F2C9_9FIRM</name>
<gene>
    <name evidence="1" type="ORF">CBW42_10770</name>
</gene>
<reference evidence="1 2" key="1">
    <citation type="submission" date="2017-05" db="EMBL/GenBank/DDBJ databases">
        <title>Butyricicoccus porcorum sp. nov. a butyrate-producing bacterium from the swine intestinal tract.</title>
        <authorList>
            <person name="Trachsel J."/>
            <person name="Humphrey S."/>
            <person name="Allen H.K."/>
        </authorList>
    </citation>
    <scope>NUCLEOTIDE SEQUENCE [LARGE SCALE GENOMIC DNA]</scope>
    <source>
        <strain evidence="1">BB10</strain>
    </source>
</reference>
<organism evidence="1 2">
    <name type="scientific">Butyricicoccus porcorum</name>
    <dbReference type="NCBI Taxonomy" id="1945634"/>
    <lineage>
        <taxon>Bacteria</taxon>
        <taxon>Bacillati</taxon>
        <taxon>Bacillota</taxon>
        <taxon>Clostridia</taxon>
        <taxon>Eubacteriales</taxon>
        <taxon>Butyricicoccaceae</taxon>
        <taxon>Butyricicoccus</taxon>
    </lineage>
</organism>